<proteinExistence type="predicted"/>
<sequence>MQIFDFIADKIYFFRKAAAFFQYYLAAGITGFMSKNTAMLDNLVEDILLSDVINLEPLHFKRIKFLYSRSKKNGSRGVYENLWHYITNIADRYGQVKKGNDMYGELKKISGLVSAVEDFLQISSKNVFDFA</sequence>
<accession>X0Z9A4</accession>
<organism evidence="1">
    <name type="scientific">marine sediment metagenome</name>
    <dbReference type="NCBI Taxonomy" id="412755"/>
    <lineage>
        <taxon>unclassified sequences</taxon>
        <taxon>metagenomes</taxon>
        <taxon>ecological metagenomes</taxon>
    </lineage>
</organism>
<reference evidence="1" key="1">
    <citation type="journal article" date="2014" name="Front. Microbiol.">
        <title>High frequency of phylogenetically diverse reductive dehalogenase-homologous genes in deep subseafloor sedimentary metagenomes.</title>
        <authorList>
            <person name="Kawai M."/>
            <person name="Futagami T."/>
            <person name="Toyoda A."/>
            <person name="Takaki Y."/>
            <person name="Nishi S."/>
            <person name="Hori S."/>
            <person name="Arai W."/>
            <person name="Tsubouchi T."/>
            <person name="Morono Y."/>
            <person name="Uchiyama I."/>
            <person name="Ito T."/>
            <person name="Fujiyama A."/>
            <person name="Inagaki F."/>
            <person name="Takami H."/>
        </authorList>
    </citation>
    <scope>NUCLEOTIDE SEQUENCE</scope>
    <source>
        <strain evidence="1">Expedition CK06-06</strain>
    </source>
</reference>
<dbReference type="AlphaFoldDB" id="X0Z9A4"/>
<evidence type="ECO:0000313" key="1">
    <source>
        <dbReference type="EMBL" id="GAG65925.1"/>
    </source>
</evidence>
<gene>
    <name evidence="1" type="ORF">S01H4_17939</name>
</gene>
<dbReference type="EMBL" id="BART01007931">
    <property type="protein sequence ID" value="GAG65925.1"/>
    <property type="molecule type" value="Genomic_DNA"/>
</dbReference>
<comment type="caution">
    <text evidence="1">The sequence shown here is derived from an EMBL/GenBank/DDBJ whole genome shotgun (WGS) entry which is preliminary data.</text>
</comment>
<name>X0Z9A4_9ZZZZ</name>
<protein>
    <submittedName>
        <fullName evidence="1">Uncharacterized protein</fullName>
    </submittedName>
</protein>